<dbReference type="AlphaFoldDB" id="A0A2C1MG73"/>
<dbReference type="EMBL" id="NVAP01000050">
    <property type="protein sequence ID" value="PFQ42652.1"/>
    <property type="molecule type" value="Genomic_DNA"/>
</dbReference>
<keyword evidence="1" id="KW-0812">Transmembrane</keyword>
<name>A0A2C1MG73_BACCE</name>
<comment type="caution">
    <text evidence="2">The sequence shown here is derived from an EMBL/GenBank/DDBJ whole genome shotgun (WGS) entry which is preliminary data.</text>
</comment>
<protein>
    <submittedName>
        <fullName evidence="2">Uncharacterized protein</fullName>
    </submittedName>
</protein>
<gene>
    <name evidence="2" type="ORF">COK05_24795</name>
</gene>
<keyword evidence="1" id="KW-0472">Membrane</keyword>
<keyword evidence="1" id="KW-1133">Transmembrane helix</keyword>
<evidence type="ECO:0000256" key="1">
    <source>
        <dbReference type="SAM" id="Phobius"/>
    </source>
</evidence>
<accession>A0A2C1MG73</accession>
<feature type="transmembrane region" description="Helical" evidence="1">
    <location>
        <begin position="12"/>
        <end position="31"/>
    </location>
</feature>
<evidence type="ECO:0000313" key="3">
    <source>
        <dbReference type="Proteomes" id="UP000224386"/>
    </source>
</evidence>
<organism evidence="2 3">
    <name type="scientific">Bacillus cereus</name>
    <dbReference type="NCBI Taxonomy" id="1396"/>
    <lineage>
        <taxon>Bacteria</taxon>
        <taxon>Bacillati</taxon>
        <taxon>Bacillota</taxon>
        <taxon>Bacilli</taxon>
        <taxon>Bacillales</taxon>
        <taxon>Bacillaceae</taxon>
        <taxon>Bacillus</taxon>
        <taxon>Bacillus cereus group</taxon>
    </lineage>
</organism>
<sequence length="67" mass="7877">METLKSLKRDVYIFIAMFIYFSGIFTANFIMEHAFSWLSFILALLSLCALIFTIQDIKNKNYKIKSI</sequence>
<dbReference type="RefSeq" id="WP_098614658.1">
    <property type="nucleotide sequence ID" value="NZ_NUMH01000035.1"/>
</dbReference>
<reference evidence="2 3" key="1">
    <citation type="submission" date="2017-09" db="EMBL/GenBank/DDBJ databases">
        <title>Large-scale bioinformatics analysis of Bacillus genomes uncovers conserved roles of natural products in bacterial physiology.</title>
        <authorList>
            <consortium name="Agbiome Team Llc"/>
            <person name="Bleich R.M."/>
            <person name="Grubbs K.J."/>
            <person name="Santa Maria K.C."/>
            <person name="Allen S.E."/>
            <person name="Farag S."/>
            <person name="Shank E.A."/>
            <person name="Bowers A."/>
        </authorList>
    </citation>
    <scope>NUCLEOTIDE SEQUENCE [LARGE SCALE GENOMIC DNA]</scope>
    <source>
        <strain evidence="2 3">AFS070861</strain>
    </source>
</reference>
<feature type="transmembrane region" description="Helical" evidence="1">
    <location>
        <begin position="37"/>
        <end position="57"/>
    </location>
</feature>
<proteinExistence type="predicted"/>
<evidence type="ECO:0000313" key="2">
    <source>
        <dbReference type="EMBL" id="PFQ42652.1"/>
    </source>
</evidence>
<dbReference type="Proteomes" id="UP000224386">
    <property type="component" value="Unassembled WGS sequence"/>
</dbReference>